<dbReference type="AlphaFoldDB" id="A0AAX6MJ65"/>
<accession>A0AAX6MJ65</accession>
<keyword evidence="2" id="KW-1185">Reference proteome</keyword>
<name>A0AAX6MJ65_9PEZI</name>
<evidence type="ECO:0000313" key="1">
    <source>
        <dbReference type="EMBL" id="KAK6952708.1"/>
    </source>
</evidence>
<organism evidence="1 2">
    <name type="scientific">Daldinia eschscholtzii</name>
    <dbReference type="NCBI Taxonomy" id="292717"/>
    <lineage>
        <taxon>Eukaryota</taxon>
        <taxon>Fungi</taxon>
        <taxon>Dikarya</taxon>
        <taxon>Ascomycota</taxon>
        <taxon>Pezizomycotina</taxon>
        <taxon>Sordariomycetes</taxon>
        <taxon>Xylariomycetidae</taxon>
        <taxon>Xylariales</taxon>
        <taxon>Hypoxylaceae</taxon>
        <taxon>Daldinia</taxon>
    </lineage>
</organism>
<sequence>MPTLLFPRTAWPLRREGEGEDDDKDKVLRQQDYKFHSYICRVATLEDEIFLPDVYIPMTVDVPGLSKMLMFWTSISMTWNVEEGLTQQQIIHEATGSDRADLV</sequence>
<reference evidence="1 2" key="1">
    <citation type="journal article" date="2024" name="Front Chem Biol">
        <title>Unveiling the potential of Daldinia eschscholtzii MFLUCC 19-0629 through bioactivity and bioinformatics studies for enhanced sustainable agriculture production.</title>
        <authorList>
            <person name="Brooks S."/>
            <person name="Weaver J.A."/>
            <person name="Klomchit A."/>
            <person name="Alharthi S.A."/>
            <person name="Onlamun T."/>
            <person name="Nurani R."/>
            <person name="Vong T.K."/>
            <person name="Alberti F."/>
            <person name="Greco C."/>
        </authorList>
    </citation>
    <scope>NUCLEOTIDE SEQUENCE [LARGE SCALE GENOMIC DNA]</scope>
    <source>
        <strain evidence="1">MFLUCC 19-0629</strain>
    </source>
</reference>
<gene>
    <name evidence="1" type="ORF">Daesc_005000</name>
</gene>
<comment type="caution">
    <text evidence="1">The sequence shown here is derived from an EMBL/GenBank/DDBJ whole genome shotgun (WGS) entry which is preliminary data.</text>
</comment>
<evidence type="ECO:0000313" key="2">
    <source>
        <dbReference type="Proteomes" id="UP001369815"/>
    </source>
</evidence>
<protein>
    <submittedName>
        <fullName evidence="1">Uncharacterized protein</fullName>
    </submittedName>
</protein>
<proteinExistence type="predicted"/>
<dbReference type="EMBL" id="JBANMG010000005">
    <property type="protein sequence ID" value="KAK6952708.1"/>
    <property type="molecule type" value="Genomic_DNA"/>
</dbReference>
<dbReference type="Proteomes" id="UP001369815">
    <property type="component" value="Unassembled WGS sequence"/>
</dbReference>